<dbReference type="PANTHER" id="PTHR31516:SF17">
    <property type="entry name" value="STABILIZER OF AXONEMAL MICROTUBULES 2"/>
    <property type="match status" value="1"/>
</dbReference>
<name>W2TZ37_NECAM</name>
<dbReference type="EMBL" id="KI657472">
    <property type="protein sequence ID" value="ETN86934.1"/>
    <property type="molecule type" value="Genomic_DNA"/>
</dbReference>
<dbReference type="Proteomes" id="UP000053676">
    <property type="component" value="Unassembled WGS sequence"/>
</dbReference>
<evidence type="ECO:0000313" key="3">
    <source>
        <dbReference type="Proteomes" id="UP000053676"/>
    </source>
</evidence>
<accession>W2TZ37</accession>
<dbReference type="OrthoDB" id="365640at2759"/>
<dbReference type="GO" id="GO:0005879">
    <property type="term" value="C:axonemal microtubule"/>
    <property type="evidence" value="ECO:0007669"/>
    <property type="project" value="TreeGrafter"/>
</dbReference>
<dbReference type="PANTHER" id="PTHR31516">
    <property type="entry name" value="STABILIZER OF AXONEMAL MICROTUBULES 2"/>
    <property type="match status" value="1"/>
</dbReference>
<dbReference type="GO" id="GO:0005814">
    <property type="term" value="C:centriole"/>
    <property type="evidence" value="ECO:0007669"/>
    <property type="project" value="TreeGrafter"/>
</dbReference>
<protein>
    <submittedName>
        <fullName evidence="2">Uncharacterized protein</fullName>
    </submittedName>
</protein>
<dbReference type="GO" id="GO:0036064">
    <property type="term" value="C:ciliary basal body"/>
    <property type="evidence" value="ECO:0007669"/>
    <property type="project" value="TreeGrafter"/>
</dbReference>
<sequence length="207" mass="23607">MSQQEYVTIKGERYDIKRPRDSQILCVDGSSLYKTSNQQEYVTVKGERYEIKRPKDSQIMCCDGSSLYITMNKQEYVTVKGERYEIKRPKDSEILNLDVSCLDRTISKEDFTVKAKSFESLQRDVCGAFLPRRISSDILIPLRHHIMDGEECKQVHDPGVIGDSTGSTVVKAHSNRSSYKAVSLCSRGNSTNYSKRMGMMNFAAEKF</sequence>
<keyword evidence="3" id="KW-1185">Reference proteome</keyword>
<dbReference type="GO" id="GO:0008017">
    <property type="term" value="F:microtubule binding"/>
    <property type="evidence" value="ECO:0007669"/>
    <property type="project" value="InterPro"/>
</dbReference>
<dbReference type="GO" id="GO:0036126">
    <property type="term" value="C:sperm flagellum"/>
    <property type="evidence" value="ECO:0007669"/>
    <property type="project" value="TreeGrafter"/>
</dbReference>
<proteinExistence type="inferred from homology"/>
<gene>
    <name evidence="2" type="ORF">NECAME_05780</name>
</gene>
<dbReference type="AlphaFoldDB" id="W2TZ37"/>
<dbReference type="InterPro" id="IPR033336">
    <property type="entry name" value="SAXO1/2"/>
</dbReference>
<dbReference type="KEGG" id="nai:NECAME_05780"/>
<comment type="similarity">
    <text evidence="1">Belongs to the FAM154 family.</text>
</comment>
<organism evidence="2 3">
    <name type="scientific">Necator americanus</name>
    <name type="common">Human hookworm</name>
    <dbReference type="NCBI Taxonomy" id="51031"/>
    <lineage>
        <taxon>Eukaryota</taxon>
        <taxon>Metazoa</taxon>
        <taxon>Ecdysozoa</taxon>
        <taxon>Nematoda</taxon>
        <taxon>Chromadorea</taxon>
        <taxon>Rhabditida</taxon>
        <taxon>Rhabditina</taxon>
        <taxon>Rhabditomorpha</taxon>
        <taxon>Strongyloidea</taxon>
        <taxon>Ancylostomatidae</taxon>
        <taxon>Bunostominae</taxon>
        <taxon>Necator</taxon>
    </lineage>
</organism>
<evidence type="ECO:0000256" key="1">
    <source>
        <dbReference type="ARBA" id="ARBA00008738"/>
    </source>
</evidence>
<evidence type="ECO:0000313" key="2">
    <source>
        <dbReference type="EMBL" id="ETN86934.1"/>
    </source>
</evidence>
<reference evidence="3" key="1">
    <citation type="journal article" date="2014" name="Nat. Genet.">
        <title>Genome of the human hookworm Necator americanus.</title>
        <authorList>
            <person name="Tang Y.T."/>
            <person name="Gao X."/>
            <person name="Rosa B.A."/>
            <person name="Abubucker S."/>
            <person name="Hallsworth-Pepin K."/>
            <person name="Martin J."/>
            <person name="Tyagi R."/>
            <person name="Heizer E."/>
            <person name="Zhang X."/>
            <person name="Bhonagiri-Palsikar V."/>
            <person name="Minx P."/>
            <person name="Warren W.C."/>
            <person name="Wang Q."/>
            <person name="Zhan B."/>
            <person name="Hotez P.J."/>
            <person name="Sternberg P.W."/>
            <person name="Dougall A."/>
            <person name="Gaze S.T."/>
            <person name="Mulvenna J."/>
            <person name="Sotillo J."/>
            <person name="Ranganathan S."/>
            <person name="Rabelo E.M."/>
            <person name="Wilson R.K."/>
            <person name="Felgner P.L."/>
            <person name="Bethony J."/>
            <person name="Hawdon J.M."/>
            <person name="Gasser R.B."/>
            <person name="Loukas A."/>
            <person name="Mitreva M."/>
        </authorList>
    </citation>
    <scope>NUCLEOTIDE SEQUENCE [LARGE SCALE GENOMIC DNA]</scope>
</reference>